<organism evidence="1">
    <name type="scientific">marine sediment metagenome</name>
    <dbReference type="NCBI Taxonomy" id="412755"/>
    <lineage>
        <taxon>unclassified sequences</taxon>
        <taxon>metagenomes</taxon>
        <taxon>ecological metagenomes</taxon>
    </lineage>
</organism>
<sequence length="220" mass="25559">SAFSQPFRQGKKDTETDELHNRLVTLEEYVDDRIAELIKAHPAYPWFSRVKGVGKENIGKVIGLIDIEKADTISSLWKFAGFAPVDGKAEKRQKGSKLHYNAQLRSMCWRLASSLLRTGGKFYEYYLKEKDKYQHRFRKEGTVIVPAARLPKKDGKRYESEHMIAEGHVHNMALRKMIKLFLALLWLSWREGEGLPTREPYPVEYLGHEHPITPEEMCDR</sequence>
<evidence type="ECO:0000313" key="1">
    <source>
        <dbReference type="EMBL" id="GAI14696.1"/>
    </source>
</evidence>
<name>X1M9C3_9ZZZZ</name>
<reference evidence="1" key="1">
    <citation type="journal article" date="2014" name="Front. Microbiol.">
        <title>High frequency of phylogenetically diverse reductive dehalogenase-homologous genes in deep subseafloor sedimentary metagenomes.</title>
        <authorList>
            <person name="Kawai M."/>
            <person name="Futagami T."/>
            <person name="Toyoda A."/>
            <person name="Takaki Y."/>
            <person name="Nishi S."/>
            <person name="Hori S."/>
            <person name="Arai W."/>
            <person name="Tsubouchi T."/>
            <person name="Morono Y."/>
            <person name="Uchiyama I."/>
            <person name="Ito T."/>
            <person name="Fujiyama A."/>
            <person name="Inagaki F."/>
            <person name="Takami H."/>
        </authorList>
    </citation>
    <scope>NUCLEOTIDE SEQUENCE</scope>
    <source>
        <strain evidence="1">Expedition CK06-06</strain>
    </source>
</reference>
<protein>
    <recommendedName>
        <fullName evidence="2">Transposase IS116/IS110/IS902 family protein</fullName>
    </recommendedName>
</protein>
<feature type="non-terminal residue" evidence="1">
    <location>
        <position position="1"/>
    </location>
</feature>
<accession>X1M9C3</accession>
<dbReference type="AlphaFoldDB" id="X1M9C3"/>
<dbReference type="EMBL" id="BARV01005403">
    <property type="protein sequence ID" value="GAI14696.1"/>
    <property type="molecule type" value="Genomic_DNA"/>
</dbReference>
<comment type="caution">
    <text evidence="1">The sequence shown here is derived from an EMBL/GenBank/DDBJ whole genome shotgun (WGS) entry which is preliminary data.</text>
</comment>
<proteinExistence type="predicted"/>
<gene>
    <name evidence="1" type="ORF">S06H3_11255</name>
</gene>
<evidence type="ECO:0008006" key="2">
    <source>
        <dbReference type="Google" id="ProtNLM"/>
    </source>
</evidence>